<reference evidence="1 3" key="1">
    <citation type="journal article" date="2019" name="Sci. Rep.">
        <title>Orb-weaving spider Araneus ventricosus genome elucidates the spidroin gene catalogue.</title>
        <authorList>
            <person name="Kono N."/>
            <person name="Nakamura H."/>
            <person name="Ohtoshi R."/>
            <person name="Moran D.A.P."/>
            <person name="Shinohara A."/>
            <person name="Yoshida Y."/>
            <person name="Fujiwara M."/>
            <person name="Mori M."/>
            <person name="Tomita M."/>
            <person name="Arakawa K."/>
        </authorList>
    </citation>
    <scope>NUCLEOTIDE SEQUENCE [LARGE SCALE GENOMIC DNA]</scope>
</reference>
<proteinExistence type="predicted"/>
<evidence type="ECO:0008006" key="4">
    <source>
        <dbReference type="Google" id="ProtNLM"/>
    </source>
</evidence>
<name>A0A4Y2CET2_ARAVE</name>
<evidence type="ECO:0000313" key="1">
    <source>
        <dbReference type="EMBL" id="GBM02729.1"/>
    </source>
</evidence>
<accession>A0A4Y2CET2</accession>
<gene>
    <name evidence="2" type="ORF">AVEN_145220_1</name>
    <name evidence="1" type="ORF">AVEN_64435_1</name>
</gene>
<comment type="caution">
    <text evidence="1">The sequence shown here is derived from an EMBL/GenBank/DDBJ whole genome shotgun (WGS) entry which is preliminary data.</text>
</comment>
<dbReference type="EMBL" id="BGPR01162972">
    <property type="protein sequence ID" value="GBM02769.1"/>
    <property type="molecule type" value="Genomic_DNA"/>
</dbReference>
<sequence length="97" mass="11240">MLFPLDSGQRTPPENGQNFWSSDCPLFGGTTVYLKDYCEATLKLSMEEKWLKCFADTKDIDQKPCLIKLREYAFAIPIHNANVERIFSQLSTRWSDE</sequence>
<dbReference type="AlphaFoldDB" id="A0A4Y2CET2"/>
<dbReference type="Proteomes" id="UP000499080">
    <property type="component" value="Unassembled WGS sequence"/>
</dbReference>
<evidence type="ECO:0000313" key="3">
    <source>
        <dbReference type="Proteomes" id="UP000499080"/>
    </source>
</evidence>
<evidence type="ECO:0000313" key="2">
    <source>
        <dbReference type="EMBL" id="GBM02769.1"/>
    </source>
</evidence>
<organism evidence="1 3">
    <name type="scientific">Araneus ventricosus</name>
    <name type="common">Orbweaver spider</name>
    <name type="synonym">Epeira ventricosa</name>
    <dbReference type="NCBI Taxonomy" id="182803"/>
    <lineage>
        <taxon>Eukaryota</taxon>
        <taxon>Metazoa</taxon>
        <taxon>Ecdysozoa</taxon>
        <taxon>Arthropoda</taxon>
        <taxon>Chelicerata</taxon>
        <taxon>Arachnida</taxon>
        <taxon>Araneae</taxon>
        <taxon>Araneomorphae</taxon>
        <taxon>Entelegynae</taxon>
        <taxon>Araneoidea</taxon>
        <taxon>Araneidae</taxon>
        <taxon>Araneus</taxon>
    </lineage>
</organism>
<keyword evidence="3" id="KW-1185">Reference proteome</keyword>
<dbReference type="EMBL" id="BGPR01162963">
    <property type="protein sequence ID" value="GBM02729.1"/>
    <property type="molecule type" value="Genomic_DNA"/>
</dbReference>
<protein>
    <recommendedName>
        <fullName evidence="4">HAT C-terminal dimerisation domain-containing protein</fullName>
    </recommendedName>
</protein>